<protein>
    <submittedName>
        <fullName evidence="3">Monoamine oxidase</fullName>
    </submittedName>
</protein>
<feature type="domain" description="Amine oxidase" evidence="2">
    <location>
        <begin position="20"/>
        <end position="453"/>
    </location>
</feature>
<dbReference type="InterPro" id="IPR002937">
    <property type="entry name" value="Amino_oxidase"/>
</dbReference>
<organism evidence="3 4">
    <name type="scientific">Tessaracoccus bendigoensis DSM 12906</name>
    <dbReference type="NCBI Taxonomy" id="1123357"/>
    <lineage>
        <taxon>Bacteria</taxon>
        <taxon>Bacillati</taxon>
        <taxon>Actinomycetota</taxon>
        <taxon>Actinomycetes</taxon>
        <taxon>Propionibacteriales</taxon>
        <taxon>Propionibacteriaceae</taxon>
        <taxon>Tessaracoccus</taxon>
    </lineage>
</organism>
<comment type="similarity">
    <text evidence="1">Belongs to the flavin monoamine oxidase family.</text>
</comment>
<dbReference type="EMBL" id="FQZG01000030">
    <property type="protein sequence ID" value="SHJ17422.1"/>
    <property type="molecule type" value="Genomic_DNA"/>
</dbReference>
<dbReference type="RefSeq" id="WP_245787936.1">
    <property type="nucleotide sequence ID" value="NZ_FQZG01000030.1"/>
</dbReference>
<dbReference type="InterPro" id="IPR050703">
    <property type="entry name" value="Flavin_MAO"/>
</dbReference>
<evidence type="ECO:0000259" key="2">
    <source>
        <dbReference type="Pfam" id="PF01593"/>
    </source>
</evidence>
<evidence type="ECO:0000313" key="4">
    <source>
        <dbReference type="Proteomes" id="UP000184512"/>
    </source>
</evidence>
<dbReference type="InterPro" id="IPR036188">
    <property type="entry name" value="FAD/NAD-bd_sf"/>
</dbReference>
<proteinExistence type="inferred from homology"/>
<dbReference type="PANTHER" id="PTHR43563:SF1">
    <property type="entry name" value="AMINE OXIDASE [FLAVIN-CONTAINING] B"/>
    <property type="match status" value="1"/>
</dbReference>
<dbReference type="Gene3D" id="3.50.50.60">
    <property type="entry name" value="FAD/NAD(P)-binding domain"/>
    <property type="match status" value="1"/>
</dbReference>
<dbReference type="Proteomes" id="UP000184512">
    <property type="component" value="Unassembled WGS sequence"/>
</dbReference>
<dbReference type="Gene3D" id="3.90.660.10">
    <property type="match status" value="1"/>
</dbReference>
<dbReference type="SUPFAM" id="SSF54373">
    <property type="entry name" value="FAD-linked reductases, C-terminal domain"/>
    <property type="match status" value="1"/>
</dbReference>
<keyword evidence="4" id="KW-1185">Reference proteome</keyword>
<reference evidence="3 4" key="1">
    <citation type="submission" date="2016-11" db="EMBL/GenBank/DDBJ databases">
        <authorList>
            <person name="Jaros S."/>
            <person name="Januszkiewicz K."/>
            <person name="Wedrychowicz H."/>
        </authorList>
    </citation>
    <scope>NUCLEOTIDE SEQUENCE [LARGE SCALE GENOMIC DNA]</scope>
    <source>
        <strain evidence="3 4">DSM 12906</strain>
    </source>
</reference>
<dbReference type="STRING" id="1123357.SAMN02745244_01885"/>
<dbReference type="Pfam" id="PF01593">
    <property type="entry name" value="Amino_oxidase"/>
    <property type="match status" value="1"/>
</dbReference>
<evidence type="ECO:0000313" key="3">
    <source>
        <dbReference type="EMBL" id="SHJ17422.1"/>
    </source>
</evidence>
<dbReference type="SUPFAM" id="SSF51905">
    <property type="entry name" value="FAD/NAD(P)-binding domain"/>
    <property type="match status" value="1"/>
</dbReference>
<accession>A0A1M6H5K0</accession>
<name>A0A1M6H5K0_9ACTN</name>
<dbReference type="GO" id="GO:0016491">
    <property type="term" value="F:oxidoreductase activity"/>
    <property type="evidence" value="ECO:0007669"/>
    <property type="project" value="InterPro"/>
</dbReference>
<dbReference type="AlphaFoldDB" id="A0A1M6H5K0"/>
<dbReference type="Gene3D" id="1.10.405.10">
    <property type="entry name" value="Guanine Nucleotide Dissociation Inhibitor, domain 1"/>
    <property type="match status" value="1"/>
</dbReference>
<evidence type="ECO:0000256" key="1">
    <source>
        <dbReference type="ARBA" id="ARBA00005995"/>
    </source>
</evidence>
<gene>
    <name evidence="3" type="ORF">SAMN02745244_01885</name>
</gene>
<sequence>MDSLLKEELVLDCAIIGAGLAGLVAAQYLVDRGLKVTVLEGRDRVGGRIENRVLSDGGYVELGGQWIGPGYDSLTEIVDSLGLEMIGLPTKGNLVVRLRGEALEVPTTDEGPALTPFEVSDLGQGLLRLRRLAERLRDDPAWRKSNGVWLGQDLRRWVATNLRTHGAQRRFAEVYAAAFGPMPKGVTLLEGLHQVNSGPDLESMLASNGDLHQKRVAGGMATVTDALAARLGDAVRLGAEVVKVGYDEKSATVTLADGETIRARQLISTLPPRLAMRLEHEPPLPLWRKEAAEKVAPGNVIKAFLIYDRPFWRDKGFSGQSSADEGAVRVTFDTTADNSNRGHLMGFFEGADAASLSRRSVTLRERSFIDSVVRTFGETAAKPVAYIERDWSNEKFTGGCHGAHFAPGVWTTNGPILAEAEGVLHWAGAEYSTRFNGYLEGAVRSGREVAAAVARALA</sequence>
<dbReference type="PANTHER" id="PTHR43563">
    <property type="entry name" value="AMINE OXIDASE"/>
    <property type="match status" value="1"/>
</dbReference>